<evidence type="ECO:0000313" key="4">
    <source>
        <dbReference type="EMBL" id="TDX58936.1"/>
    </source>
</evidence>
<dbReference type="PIRSF" id="PIRSF015244">
    <property type="entry name" value="UCP015244"/>
    <property type="match status" value="1"/>
</dbReference>
<sequence>MKEEQEIKEIEKLFDRLFPINRSITGSGLRKSLAILNEYLPLERFSVKTGTKVLNWTIPEEWRIKEAWLRGPDGEKILDFKDHNLHLLNYSTAIDKNLELEELKEHLHTIASLPDAIPYVTSYYKKRWGFCLPYNKYKDLKEGQYHAYIDSELVEGELNYGHAILPGESDQEILISTYICHPSMANNELSGPLVATFLYNRLRKWKNRRFTYRFVFVPETIGAIAYLAKFGKELVERVYSGMVLTCIGGETNLNYKLSRDENNPIDNIVKHLFTNNDPEGSIRPFTPIYGSDERHYCSPGFNLPVGQMARLVYGYPEYHTSADNRDLISIESLYESVNEVEKVLRALELDGYYLNQFPYGEIKLDQHGLYPDINTRGIDNHFEGKLVRNRNQVNQILTILNYSDAKYSLREIAEKFNQLTRCNISLLELEEMVEILKEKGLLKGPYSKEEAKKI</sequence>
<dbReference type="Gene3D" id="3.50.30.90">
    <property type="match status" value="1"/>
</dbReference>
<feature type="domain" description="UCP01524 winged helix-turn-helix" evidence="2">
    <location>
        <begin position="353"/>
        <end position="443"/>
    </location>
</feature>
<proteinExistence type="predicted"/>
<feature type="domain" description="DUF4910" evidence="3">
    <location>
        <begin position="12"/>
        <end position="349"/>
    </location>
</feature>
<comment type="caution">
    <text evidence="4">The sequence shown here is derived from an EMBL/GenBank/DDBJ whole genome shotgun (WGS) entry which is preliminary data.</text>
</comment>
<dbReference type="InterPro" id="IPR032589">
    <property type="entry name" value="DUF4910"/>
</dbReference>
<dbReference type="RefSeq" id="WP_243832432.1">
    <property type="nucleotide sequence ID" value="NZ_SOEG01000002.1"/>
</dbReference>
<keyword evidence="4" id="KW-0031">Aminopeptidase</keyword>
<dbReference type="GO" id="GO:0004177">
    <property type="term" value="F:aminopeptidase activity"/>
    <property type="evidence" value="ECO:0007669"/>
    <property type="project" value="UniProtKB-KW"/>
</dbReference>
<dbReference type="Pfam" id="PF16221">
    <property type="entry name" value="HTH_47"/>
    <property type="match status" value="1"/>
</dbReference>
<keyword evidence="4" id="KW-0378">Hydrolase</keyword>
<evidence type="ECO:0000259" key="2">
    <source>
        <dbReference type="Pfam" id="PF16221"/>
    </source>
</evidence>
<reference evidence="4 5" key="1">
    <citation type="submission" date="2019-03" db="EMBL/GenBank/DDBJ databases">
        <title>Subsurface microbial communities from deep shales in Ohio and West Virginia, USA.</title>
        <authorList>
            <person name="Wrighton K."/>
        </authorList>
    </citation>
    <scope>NUCLEOTIDE SEQUENCE [LARGE SCALE GENOMIC DNA]</scope>
    <source>
        <strain evidence="4 5">MSL 6dP</strain>
    </source>
</reference>
<evidence type="ECO:0000259" key="1">
    <source>
        <dbReference type="Pfam" id="PF09940"/>
    </source>
</evidence>
<dbReference type="AlphaFoldDB" id="A0A4R8HFL8"/>
<name>A0A4R8HFL8_9FIRM</name>
<dbReference type="Proteomes" id="UP000295832">
    <property type="component" value="Unassembled WGS sequence"/>
</dbReference>
<evidence type="ECO:0000313" key="5">
    <source>
        <dbReference type="Proteomes" id="UP000295832"/>
    </source>
</evidence>
<dbReference type="Gene3D" id="3.40.630.10">
    <property type="entry name" value="Zn peptidases"/>
    <property type="match status" value="1"/>
</dbReference>
<dbReference type="InterPro" id="IPR032610">
    <property type="entry name" value="DUF2172"/>
</dbReference>
<dbReference type="SUPFAM" id="SSF53187">
    <property type="entry name" value="Zn-dependent exopeptidases"/>
    <property type="match status" value="1"/>
</dbReference>
<dbReference type="EMBL" id="SOEG01000002">
    <property type="protein sequence ID" value="TDX58936.1"/>
    <property type="molecule type" value="Genomic_DNA"/>
</dbReference>
<feature type="domain" description="DUF2172" evidence="1">
    <location>
        <begin position="61"/>
        <end position="152"/>
    </location>
</feature>
<protein>
    <submittedName>
        <fullName evidence="4">Aminopeptidase-like protein</fullName>
    </submittedName>
</protein>
<dbReference type="InterPro" id="IPR032622">
    <property type="entry name" value="UCP01524_HTH"/>
</dbReference>
<dbReference type="Pfam" id="PF16254">
    <property type="entry name" value="DUF4910"/>
    <property type="match status" value="1"/>
</dbReference>
<gene>
    <name evidence="4" type="ORF">C7959_10274</name>
</gene>
<accession>A0A4R8HFL8</accession>
<dbReference type="InterPro" id="IPR036388">
    <property type="entry name" value="WH-like_DNA-bd_sf"/>
</dbReference>
<dbReference type="Gene3D" id="1.10.10.10">
    <property type="entry name" value="Winged helix-like DNA-binding domain superfamily/Winged helix DNA-binding domain"/>
    <property type="match status" value="1"/>
</dbReference>
<dbReference type="InterPro" id="IPR012353">
    <property type="entry name" value="UCP015244"/>
</dbReference>
<evidence type="ECO:0000259" key="3">
    <source>
        <dbReference type="Pfam" id="PF16254"/>
    </source>
</evidence>
<keyword evidence="4" id="KW-0645">Protease</keyword>
<keyword evidence="5" id="KW-1185">Reference proteome</keyword>
<organism evidence="4 5">
    <name type="scientific">Orenia marismortui</name>
    <dbReference type="NCBI Taxonomy" id="46469"/>
    <lineage>
        <taxon>Bacteria</taxon>
        <taxon>Bacillati</taxon>
        <taxon>Bacillota</taxon>
        <taxon>Clostridia</taxon>
        <taxon>Halanaerobiales</taxon>
        <taxon>Halobacteroidaceae</taxon>
        <taxon>Orenia</taxon>
    </lineage>
</organism>
<dbReference type="Pfam" id="PF09940">
    <property type="entry name" value="DUF2172"/>
    <property type="match status" value="1"/>
</dbReference>